<keyword evidence="3" id="KW-0378">Hydrolase</keyword>
<dbReference type="InterPro" id="IPR024607">
    <property type="entry name" value="Sulfatase_CS"/>
</dbReference>
<keyword evidence="4" id="KW-0106">Calcium</keyword>
<evidence type="ECO:0000256" key="2">
    <source>
        <dbReference type="ARBA" id="ARBA00022723"/>
    </source>
</evidence>
<comment type="similarity">
    <text evidence="1">Belongs to the sulfatase family.</text>
</comment>
<evidence type="ECO:0000256" key="1">
    <source>
        <dbReference type="ARBA" id="ARBA00008779"/>
    </source>
</evidence>
<dbReference type="EMBL" id="JANQBD010000032">
    <property type="protein sequence ID" value="MCR8635827.1"/>
    <property type="molecule type" value="Genomic_DNA"/>
</dbReference>
<dbReference type="InterPro" id="IPR017850">
    <property type="entry name" value="Alkaline_phosphatase_core_sf"/>
</dbReference>
<reference evidence="6 7" key="1">
    <citation type="submission" date="2022-08" db="EMBL/GenBank/DDBJ databases">
        <title>Paenibacillus endoradicis sp. nov., Paenibacillus radicibacter sp. nov and Paenibacillus pararadicis sp. nov., three cold-adapted plant growth-promoting bacteria isolated from root of Larix gmelinii in Great Khingan.</title>
        <authorList>
            <person name="Xue H."/>
        </authorList>
    </citation>
    <scope>NUCLEOTIDE SEQUENCE [LARGE SCALE GENOMIC DNA]</scope>
    <source>
        <strain evidence="6 7">N5-1-1-5</strain>
    </source>
</reference>
<evidence type="ECO:0000313" key="6">
    <source>
        <dbReference type="EMBL" id="MCR8635827.1"/>
    </source>
</evidence>
<dbReference type="CDD" id="cd16143">
    <property type="entry name" value="ARS_like"/>
    <property type="match status" value="1"/>
</dbReference>
<name>A0ABT1YRM6_9BACL</name>
<keyword evidence="2" id="KW-0479">Metal-binding</keyword>
<accession>A0ABT1YRM6</accession>
<evidence type="ECO:0000256" key="3">
    <source>
        <dbReference type="ARBA" id="ARBA00022801"/>
    </source>
</evidence>
<dbReference type="Gene3D" id="3.30.1120.10">
    <property type="match status" value="1"/>
</dbReference>
<dbReference type="Gene3D" id="3.40.720.10">
    <property type="entry name" value="Alkaline Phosphatase, subunit A"/>
    <property type="match status" value="1"/>
</dbReference>
<dbReference type="InterPro" id="IPR000917">
    <property type="entry name" value="Sulfatase_N"/>
</dbReference>
<dbReference type="Proteomes" id="UP001300012">
    <property type="component" value="Unassembled WGS sequence"/>
</dbReference>
<dbReference type="SUPFAM" id="SSF53649">
    <property type="entry name" value="Alkaline phosphatase-like"/>
    <property type="match status" value="1"/>
</dbReference>
<keyword evidence="7" id="KW-1185">Reference proteome</keyword>
<evidence type="ECO:0000256" key="4">
    <source>
        <dbReference type="ARBA" id="ARBA00022837"/>
    </source>
</evidence>
<evidence type="ECO:0000259" key="5">
    <source>
        <dbReference type="Pfam" id="PF00884"/>
    </source>
</evidence>
<dbReference type="PANTHER" id="PTHR42693">
    <property type="entry name" value="ARYLSULFATASE FAMILY MEMBER"/>
    <property type="match status" value="1"/>
</dbReference>
<comment type="caution">
    <text evidence="6">The sequence shown here is derived from an EMBL/GenBank/DDBJ whole genome shotgun (WGS) entry which is preliminary data.</text>
</comment>
<dbReference type="InterPro" id="IPR050738">
    <property type="entry name" value="Sulfatase"/>
</dbReference>
<feature type="domain" description="Sulfatase N-terminal" evidence="5">
    <location>
        <begin position="6"/>
        <end position="356"/>
    </location>
</feature>
<dbReference type="PROSITE" id="PS00149">
    <property type="entry name" value="SULFATASE_2"/>
    <property type="match status" value="1"/>
</dbReference>
<protein>
    <submittedName>
        <fullName evidence="6">Arylsulfatase</fullName>
    </submittedName>
</protein>
<gene>
    <name evidence="6" type="ORF">NV381_32020</name>
</gene>
<evidence type="ECO:0000313" key="7">
    <source>
        <dbReference type="Proteomes" id="UP001300012"/>
    </source>
</evidence>
<dbReference type="RefSeq" id="WP_258217371.1">
    <property type="nucleotide sequence ID" value="NZ_JANQBD010000032.1"/>
</dbReference>
<proteinExistence type="inferred from homology"/>
<dbReference type="PANTHER" id="PTHR42693:SF53">
    <property type="entry name" value="ENDO-4-O-SULFATASE"/>
    <property type="match status" value="1"/>
</dbReference>
<dbReference type="Pfam" id="PF00884">
    <property type="entry name" value="Sulfatase"/>
    <property type="match status" value="1"/>
</dbReference>
<dbReference type="PROSITE" id="PS00523">
    <property type="entry name" value="SULFATASE_1"/>
    <property type="match status" value="1"/>
</dbReference>
<organism evidence="6 7">
    <name type="scientific">Paenibacillus radicis</name>
    <name type="common">ex Xue et al. 2023</name>
    <dbReference type="NCBI Taxonomy" id="2972489"/>
    <lineage>
        <taxon>Bacteria</taxon>
        <taxon>Bacillati</taxon>
        <taxon>Bacillota</taxon>
        <taxon>Bacilli</taxon>
        <taxon>Bacillales</taxon>
        <taxon>Paenibacillaceae</taxon>
        <taxon>Paenibacillus</taxon>
    </lineage>
</organism>
<sequence>MNTNRPNIVIMLADDLGYGDVKCCNPDSKIDTPFMDQMASEGMRFTDAHTSSAVCTPSRYALLTGRYCWRTPMKAGVLFGYDSDLVEPERTTLPKLLKQAGYYTGCIGKWHLGMTFKTTDGVPANQNEGDTIDWEAEIEGGPIGAGFDYYFGISASLDMSPYVYIRNNRFTDVPLNKRERDRRPYFRNRDGWIAPGFKDENVLPDITHEAVQFIEQRSGTGEPFFLYFPVNSPHTPVVPTDDFKGSSGAGSYGDFVRQTDGAVGRIMETLEKCGIANNTLFIVTSDNGAESITLHLREDFGHYPSGHLKGMKRDLWDGGHRMPFIAKWEGTVPEGSVCDKPICLTDVMATCAEMIGAELPHDAGEDSFGFLNYLHNEPDKVGERAAIIHHSFDGSLAIRHGKWKYIDCTGSGGNTYDFPEWQQLDEYPGQLYNMEEDVSEKRNLFGQYPEIVHDLKQLLEQLKADGRSRPVKV</sequence>